<gene>
    <name evidence="2" type="ORF">Pfra01_001674000</name>
</gene>
<feature type="compositionally biased region" description="Acidic residues" evidence="1">
    <location>
        <begin position="210"/>
        <end position="219"/>
    </location>
</feature>
<feature type="region of interest" description="Disordered" evidence="1">
    <location>
        <begin position="188"/>
        <end position="255"/>
    </location>
</feature>
<evidence type="ECO:0000313" key="2">
    <source>
        <dbReference type="EMBL" id="GMF45993.1"/>
    </source>
</evidence>
<protein>
    <submittedName>
        <fullName evidence="2">Unnamed protein product</fullName>
    </submittedName>
</protein>
<dbReference type="Proteomes" id="UP001165121">
    <property type="component" value="Unassembled WGS sequence"/>
</dbReference>
<comment type="caution">
    <text evidence="2">The sequence shown here is derived from an EMBL/GenBank/DDBJ whole genome shotgun (WGS) entry which is preliminary data.</text>
</comment>
<reference evidence="2" key="1">
    <citation type="submission" date="2023-04" db="EMBL/GenBank/DDBJ databases">
        <title>Phytophthora fragariaefolia NBRC 109709.</title>
        <authorList>
            <person name="Ichikawa N."/>
            <person name="Sato H."/>
            <person name="Tonouchi N."/>
        </authorList>
    </citation>
    <scope>NUCLEOTIDE SEQUENCE</scope>
    <source>
        <strain evidence="2">NBRC 109709</strain>
    </source>
</reference>
<proteinExistence type="predicted"/>
<feature type="compositionally biased region" description="Basic and acidic residues" evidence="1">
    <location>
        <begin position="198"/>
        <end position="209"/>
    </location>
</feature>
<name>A0A9W7CXA9_9STRA</name>
<accession>A0A9W7CXA9</accession>
<evidence type="ECO:0000256" key="1">
    <source>
        <dbReference type="SAM" id="MobiDB-lite"/>
    </source>
</evidence>
<dbReference type="AlphaFoldDB" id="A0A9W7CXA9"/>
<organism evidence="2 3">
    <name type="scientific">Phytophthora fragariaefolia</name>
    <dbReference type="NCBI Taxonomy" id="1490495"/>
    <lineage>
        <taxon>Eukaryota</taxon>
        <taxon>Sar</taxon>
        <taxon>Stramenopiles</taxon>
        <taxon>Oomycota</taxon>
        <taxon>Peronosporomycetes</taxon>
        <taxon>Peronosporales</taxon>
        <taxon>Peronosporaceae</taxon>
        <taxon>Phytophthora</taxon>
    </lineage>
</organism>
<sequence>MNSNIRAQRKSWERHVPFSVPFALVNASTGKLSQKTPSLKRITAKIQNSHGVLSKVAPMLSEFIEDERSVPAKGEITDITAKDAKRRYVIELRRVLYIKEFVLLVNYTEVVIPVVFCKFPPIFFTIGIPGCADCGTVAQIAGFGASSTSIRTGEAFSSSTEQNDFLGVLQRTKFVAALCMDSLQGHPPNDASLPSSVPHDDTMDPHSDEASDSEYDDSSDSNWSGGIEGSERTQSQAKKTCASKPKKKARKASSA</sequence>
<dbReference type="EMBL" id="BSXT01001900">
    <property type="protein sequence ID" value="GMF45993.1"/>
    <property type="molecule type" value="Genomic_DNA"/>
</dbReference>
<keyword evidence="3" id="KW-1185">Reference proteome</keyword>
<feature type="compositionally biased region" description="Basic residues" evidence="1">
    <location>
        <begin position="244"/>
        <end position="255"/>
    </location>
</feature>
<evidence type="ECO:0000313" key="3">
    <source>
        <dbReference type="Proteomes" id="UP001165121"/>
    </source>
</evidence>